<keyword evidence="5" id="KW-0812">Transmembrane</keyword>
<dbReference type="EMBL" id="LK032009">
    <property type="protein sequence ID" value="CDY11074.1"/>
    <property type="molecule type" value="Genomic_DNA"/>
</dbReference>
<dbReference type="SMR" id="A0A078FDS2"/>
<reference evidence="11 12" key="1">
    <citation type="journal article" date="2014" name="Science">
        <title>Plant genetics. Early allopolyploid evolution in the post-Neolithic Brassica napus oilseed genome.</title>
        <authorList>
            <person name="Chalhoub B."/>
            <person name="Denoeud F."/>
            <person name="Liu S."/>
            <person name="Parkin I.A."/>
            <person name="Tang H."/>
            <person name="Wang X."/>
            <person name="Chiquet J."/>
            <person name="Belcram H."/>
            <person name="Tong C."/>
            <person name="Samans B."/>
            <person name="Correa M."/>
            <person name="Da Silva C."/>
            <person name="Just J."/>
            <person name="Falentin C."/>
            <person name="Koh C.S."/>
            <person name="Le Clainche I."/>
            <person name="Bernard M."/>
            <person name="Bento P."/>
            <person name="Noel B."/>
            <person name="Labadie K."/>
            <person name="Alberti A."/>
            <person name="Charles M."/>
            <person name="Arnaud D."/>
            <person name="Guo H."/>
            <person name="Daviaud C."/>
            <person name="Alamery S."/>
            <person name="Jabbari K."/>
            <person name="Zhao M."/>
            <person name="Edger P.P."/>
            <person name="Chelaifa H."/>
            <person name="Tack D."/>
            <person name="Lassalle G."/>
            <person name="Mestiri I."/>
            <person name="Schnel N."/>
            <person name="Le Paslier M.C."/>
            <person name="Fan G."/>
            <person name="Renault V."/>
            <person name="Bayer P.E."/>
            <person name="Golicz A.A."/>
            <person name="Manoli S."/>
            <person name="Lee T.H."/>
            <person name="Thi V.H."/>
            <person name="Chalabi S."/>
            <person name="Hu Q."/>
            <person name="Fan C."/>
            <person name="Tollenaere R."/>
            <person name="Lu Y."/>
            <person name="Battail C."/>
            <person name="Shen J."/>
            <person name="Sidebottom C.H."/>
            <person name="Wang X."/>
            <person name="Canaguier A."/>
            <person name="Chauveau A."/>
            <person name="Berard A."/>
            <person name="Deniot G."/>
            <person name="Guan M."/>
            <person name="Liu Z."/>
            <person name="Sun F."/>
            <person name="Lim Y.P."/>
            <person name="Lyons E."/>
            <person name="Town C.D."/>
            <person name="Bancroft I."/>
            <person name="Wang X."/>
            <person name="Meng J."/>
            <person name="Ma J."/>
            <person name="Pires J.C."/>
            <person name="King G.J."/>
            <person name="Brunel D."/>
            <person name="Delourme R."/>
            <person name="Renard M."/>
            <person name="Aury J.M."/>
            <person name="Adams K.L."/>
            <person name="Batley J."/>
            <person name="Snowdon R.J."/>
            <person name="Tost J."/>
            <person name="Edwards D."/>
            <person name="Zhou Y."/>
            <person name="Hua W."/>
            <person name="Sharpe A.G."/>
            <person name="Paterson A.H."/>
            <person name="Guan C."/>
            <person name="Wincker P."/>
        </authorList>
    </citation>
    <scope>NUCLEOTIDE SEQUENCE [LARGE SCALE GENOMIC DNA]</scope>
    <source>
        <strain evidence="12">cv. Darmor-bzh</strain>
    </source>
</reference>
<dbReference type="InterPro" id="IPR032675">
    <property type="entry name" value="LRR_dom_sf"/>
</dbReference>
<evidence type="ECO:0000313" key="11">
    <source>
        <dbReference type="EMBL" id="CDY11074.1"/>
    </source>
</evidence>
<dbReference type="PANTHER" id="PTHR48062">
    <property type="entry name" value="RECEPTOR-LIKE PROTEIN 14"/>
    <property type="match status" value="1"/>
</dbReference>
<dbReference type="SMART" id="SM00365">
    <property type="entry name" value="LRR_SD22"/>
    <property type="match status" value="5"/>
</dbReference>
<gene>
    <name evidence="11" type="primary">BnaC06g23260D</name>
    <name evidence="11" type="ORF">GSBRNA2T00049036001</name>
</gene>
<dbReference type="SMART" id="SM00369">
    <property type="entry name" value="LRR_TYP"/>
    <property type="match status" value="7"/>
</dbReference>
<comment type="subcellular location">
    <subcellularLocation>
        <location evidence="1">Cell membrane</location>
    </subcellularLocation>
</comment>
<dbReference type="Pfam" id="PF00560">
    <property type="entry name" value="LRR_1"/>
    <property type="match status" value="4"/>
</dbReference>
<dbReference type="Gene3D" id="3.80.10.10">
    <property type="entry name" value="Ribonuclease Inhibitor"/>
    <property type="match status" value="4"/>
</dbReference>
<dbReference type="PaxDb" id="3708-A0A078FDS2"/>
<dbReference type="SUPFAM" id="SSF52058">
    <property type="entry name" value="L domain-like"/>
    <property type="match status" value="3"/>
</dbReference>
<proteinExistence type="inferred from homology"/>
<dbReference type="FunFam" id="3.80.10.10:FF:000213">
    <property type="entry name" value="Tyrosine-sulfated glycopeptide receptor 1"/>
    <property type="match status" value="1"/>
</dbReference>
<dbReference type="Pfam" id="PF13855">
    <property type="entry name" value="LRR_8"/>
    <property type="match status" value="2"/>
</dbReference>
<evidence type="ECO:0000256" key="8">
    <source>
        <dbReference type="ARBA" id="ARBA00023136"/>
    </source>
</evidence>
<keyword evidence="12" id="KW-1185">Reference proteome</keyword>
<evidence type="ECO:0000313" key="12">
    <source>
        <dbReference type="Proteomes" id="UP000028999"/>
    </source>
</evidence>
<keyword evidence="6" id="KW-0677">Repeat</keyword>
<dbReference type="PANTHER" id="PTHR48062:SF22">
    <property type="entry name" value="LEUCINE-RICH REPEAT-CONTAINING N-TERMINAL PLANT-TYPE DOMAIN-CONTAINING PROTEIN"/>
    <property type="match status" value="1"/>
</dbReference>
<dbReference type="AlphaFoldDB" id="A0A078FDS2"/>
<keyword evidence="4" id="KW-0433">Leucine-rich repeat</keyword>
<dbReference type="STRING" id="3708.A0A078FDS2"/>
<name>A0A078FDS2_BRANA</name>
<evidence type="ECO:0000256" key="3">
    <source>
        <dbReference type="ARBA" id="ARBA00022475"/>
    </source>
</evidence>
<dbReference type="InterPro" id="IPR051502">
    <property type="entry name" value="RLP_Defense_Trigger"/>
</dbReference>
<evidence type="ECO:0000256" key="1">
    <source>
        <dbReference type="ARBA" id="ARBA00004236"/>
    </source>
</evidence>
<keyword evidence="9" id="KW-0675">Receptor</keyword>
<keyword evidence="3" id="KW-1003">Cell membrane</keyword>
<evidence type="ECO:0000256" key="5">
    <source>
        <dbReference type="ARBA" id="ARBA00022692"/>
    </source>
</evidence>
<evidence type="ECO:0000256" key="10">
    <source>
        <dbReference type="ARBA" id="ARBA00023180"/>
    </source>
</evidence>
<evidence type="ECO:0000256" key="4">
    <source>
        <dbReference type="ARBA" id="ARBA00022614"/>
    </source>
</evidence>
<evidence type="ECO:0000256" key="6">
    <source>
        <dbReference type="ARBA" id="ARBA00022737"/>
    </source>
</evidence>
<keyword evidence="8" id="KW-0472">Membrane</keyword>
<dbReference type="OMA" id="LAGICEM"/>
<evidence type="ECO:0000256" key="2">
    <source>
        <dbReference type="ARBA" id="ARBA00009592"/>
    </source>
</evidence>
<accession>A0A078FDS2</accession>
<keyword evidence="7" id="KW-1133">Transmembrane helix</keyword>
<dbReference type="InterPro" id="IPR003591">
    <property type="entry name" value="Leu-rich_rpt_typical-subtyp"/>
</dbReference>
<evidence type="ECO:0000256" key="9">
    <source>
        <dbReference type="ARBA" id="ARBA00023170"/>
    </source>
</evidence>
<organism evidence="11 12">
    <name type="scientific">Brassica napus</name>
    <name type="common">Rape</name>
    <dbReference type="NCBI Taxonomy" id="3708"/>
    <lineage>
        <taxon>Eukaryota</taxon>
        <taxon>Viridiplantae</taxon>
        <taxon>Streptophyta</taxon>
        <taxon>Embryophyta</taxon>
        <taxon>Tracheophyta</taxon>
        <taxon>Spermatophyta</taxon>
        <taxon>Magnoliopsida</taxon>
        <taxon>eudicotyledons</taxon>
        <taxon>Gunneridae</taxon>
        <taxon>Pentapetalae</taxon>
        <taxon>rosids</taxon>
        <taxon>malvids</taxon>
        <taxon>Brassicales</taxon>
        <taxon>Brassicaceae</taxon>
        <taxon>Brassiceae</taxon>
        <taxon>Brassica</taxon>
    </lineage>
</organism>
<dbReference type="Gramene" id="CDY11074">
    <property type="protein sequence ID" value="CDY11074"/>
    <property type="gene ID" value="GSBRNA2T00049036001"/>
</dbReference>
<sequence length="773" mass="86704">MHQWDRKASFLKCLARLSFAFNQKKKIIICIIQNKRLSLTGYKSLGRLRNLEILDLQINNLDDNIFPFLSAARSLKTLFLRLNNLDCPFPAKGKGAQPYVGFVFVTELSALTKLKALDLSGNEFSGSIEFQGKTKSLATPLNLAGICEMKNIQELDLSGNKLVGQFPLCLTSLSGLRVLDLSSNQMTGNVPFSFSNLESLKYLSLVENNFEGIFSLGSLANLSELRVFKLGSKSKSLQVESESSWKPKFQMSVIELSSCNLVKVPHFLLHQNNLSHVDLSDNKISGFFPQWLLENNTKLEVLFLQQNSFTRFLLPKSAHKLPLLDVSFNEFNHLFPENISWAFPHLVFHGEVSGRFFTGCYSMLFLTLSHNKLSGEVFPESVKFTPLKELSMDNNRFTGKIGEGLRNLEILDLLDISYNNLTGVIPRWISGLELTSLLISNNMLEGEIPISIFSMSSLQLLDLSTNMLEGGIPSHRSPVILLLQNNNLSGVIPDTLLASVSVLDLRNNRLSGNIPEFTNTQNTHILLLRGNNLTGFIPRKLCGLKKIQLLDLANNRLNGSIPTCFSNKSFSYGGYDTLNDYEYGSSSAGSFFFADFSPQKDFGVKQMYGIYFKSLIVLSPFILISEPTILIKIQFATKHRYDSYMGGNLQLLFGMDLAENELSGEIPVELVGLLEIQGLNLSHNNLTGMIPESFSGLKNIVEIGFRPFVVHGCYGFTAEELVNLFSFPTFKNLQANRGYKEREDRPAVFWKVGDWANYLTPKMAARIHRLVKD</sequence>
<protein>
    <submittedName>
        <fullName evidence="11">BnaC06g23260D protein</fullName>
    </submittedName>
</protein>
<comment type="similarity">
    <text evidence="2">Belongs to the RLP family.</text>
</comment>
<dbReference type="InterPro" id="IPR001611">
    <property type="entry name" value="Leu-rich_rpt"/>
</dbReference>
<evidence type="ECO:0000256" key="7">
    <source>
        <dbReference type="ARBA" id="ARBA00022989"/>
    </source>
</evidence>
<dbReference type="Proteomes" id="UP000028999">
    <property type="component" value="Unassembled WGS sequence"/>
</dbReference>
<keyword evidence="10" id="KW-0325">Glycoprotein</keyword>
<dbReference type="GO" id="GO:0005886">
    <property type="term" value="C:plasma membrane"/>
    <property type="evidence" value="ECO:0007669"/>
    <property type="project" value="UniProtKB-SubCell"/>
</dbReference>